<evidence type="ECO:0000313" key="7">
    <source>
        <dbReference type="Proteomes" id="UP000612349"/>
    </source>
</evidence>
<organism evidence="6 7">
    <name type="scientific">Croceicoccus mobilis</name>
    <dbReference type="NCBI Taxonomy" id="1703339"/>
    <lineage>
        <taxon>Bacteria</taxon>
        <taxon>Pseudomonadati</taxon>
        <taxon>Pseudomonadota</taxon>
        <taxon>Alphaproteobacteria</taxon>
        <taxon>Sphingomonadales</taxon>
        <taxon>Erythrobacteraceae</taxon>
        <taxon>Croceicoccus</taxon>
    </lineage>
</organism>
<keyword evidence="2 4" id="KW-0238">DNA-binding</keyword>
<dbReference type="Gene3D" id="1.10.357.10">
    <property type="entry name" value="Tetracycline Repressor, domain 2"/>
    <property type="match status" value="1"/>
</dbReference>
<dbReference type="InterPro" id="IPR036271">
    <property type="entry name" value="Tet_transcr_reg_TetR-rel_C_sf"/>
</dbReference>
<dbReference type="EMBL" id="BMIP01000007">
    <property type="protein sequence ID" value="GGD77138.1"/>
    <property type="molecule type" value="Genomic_DNA"/>
</dbReference>
<gene>
    <name evidence="6" type="ORF">GCM10010990_28560</name>
</gene>
<dbReference type="RefSeq" id="WP_066768996.1">
    <property type="nucleotide sequence ID" value="NZ_BMIP01000007.1"/>
</dbReference>
<keyword evidence="1" id="KW-0805">Transcription regulation</keyword>
<dbReference type="InterPro" id="IPR041586">
    <property type="entry name" value="PsrA_TetR_C"/>
</dbReference>
<proteinExistence type="predicted"/>
<dbReference type="PANTHER" id="PTHR30055">
    <property type="entry name" value="HTH-TYPE TRANSCRIPTIONAL REGULATOR RUTR"/>
    <property type="match status" value="1"/>
</dbReference>
<dbReference type="Pfam" id="PF17939">
    <property type="entry name" value="TetR_C_30"/>
    <property type="match status" value="1"/>
</dbReference>
<evidence type="ECO:0000256" key="2">
    <source>
        <dbReference type="ARBA" id="ARBA00023125"/>
    </source>
</evidence>
<keyword evidence="7" id="KW-1185">Reference proteome</keyword>
<dbReference type="GO" id="GO:0000976">
    <property type="term" value="F:transcription cis-regulatory region binding"/>
    <property type="evidence" value="ECO:0007669"/>
    <property type="project" value="TreeGrafter"/>
</dbReference>
<keyword evidence="3" id="KW-0804">Transcription</keyword>
<dbReference type="GO" id="GO:0003700">
    <property type="term" value="F:DNA-binding transcription factor activity"/>
    <property type="evidence" value="ECO:0007669"/>
    <property type="project" value="TreeGrafter"/>
</dbReference>
<feature type="domain" description="HTH tetR-type" evidence="5">
    <location>
        <begin position="12"/>
        <end position="72"/>
    </location>
</feature>
<reference evidence="6" key="1">
    <citation type="journal article" date="2014" name="Int. J. Syst. Evol. Microbiol.">
        <title>Complete genome sequence of Corynebacterium casei LMG S-19264T (=DSM 44701T), isolated from a smear-ripened cheese.</title>
        <authorList>
            <consortium name="US DOE Joint Genome Institute (JGI-PGF)"/>
            <person name="Walter F."/>
            <person name="Albersmeier A."/>
            <person name="Kalinowski J."/>
            <person name="Ruckert C."/>
        </authorList>
    </citation>
    <scope>NUCLEOTIDE SEQUENCE</scope>
    <source>
        <strain evidence="6">CGMCC 1.15360</strain>
    </source>
</reference>
<dbReference type="PROSITE" id="PS50977">
    <property type="entry name" value="HTH_TETR_2"/>
    <property type="match status" value="1"/>
</dbReference>
<dbReference type="InterPro" id="IPR009057">
    <property type="entry name" value="Homeodomain-like_sf"/>
</dbReference>
<evidence type="ECO:0000256" key="1">
    <source>
        <dbReference type="ARBA" id="ARBA00023015"/>
    </source>
</evidence>
<dbReference type="PANTHER" id="PTHR30055:SF234">
    <property type="entry name" value="HTH-TYPE TRANSCRIPTIONAL REGULATOR BETI"/>
    <property type="match status" value="1"/>
</dbReference>
<dbReference type="AlphaFoldDB" id="A0A916Z522"/>
<evidence type="ECO:0000259" key="5">
    <source>
        <dbReference type="PROSITE" id="PS50977"/>
    </source>
</evidence>
<comment type="caution">
    <text evidence="6">The sequence shown here is derived from an EMBL/GenBank/DDBJ whole genome shotgun (WGS) entry which is preliminary data.</text>
</comment>
<dbReference type="InterPro" id="IPR050109">
    <property type="entry name" value="HTH-type_TetR-like_transc_reg"/>
</dbReference>
<protein>
    <recommendedName>
        <fullName evidence="5">HTH tetR-type domain-containing protein</fullName>
    </recommendedName>
</protein>
<reference evidence="6" key="2">
    <citation type="submission" date="2020-09" db="EMBL/GenBank/DDBJ databases">
        <authorList>
            <person name="Sun Q."/>
            <person name="Zhou Y."/>
        </authorList>
    </citation>
    <scope>NUCLEOTIDE SEQUENCE</scope>
    <source>
        <strain evidence="6">CGMCC 1.15360</strain>
    </source>
</reference>
<dbReference type="SUPFAM" id="SSF48498">
    <property type="entry name" value="Tetracyclin repressor-like, C-terminal domain"/>
    <property type="match status" value="1"/>
</dbReference>
<evidence type="ECO:0000256" key="4">
    <source>
        <dbReference type="PROSITE-ProRule" id="PRU00335"/>
    </source>
</evidence>
<dbReference type="InterPro" id="IPR001647">
    <property type="entry name" value="HTH_TetR"/>
</dbReference>
<accession>A0A916Z522</accession>
<sequence>MTSAVRGRTTKSESFQRLKESALALFSSRGYDGTSLRDIANGADVPLSLINRYFGRKEQLFHEIQSKIWRSLNRERDDALAKARGTMHRNPDLDEIIRIFARPVVALAFASAEGRAAIRLIRERRAFIVHHDLDLRIEWNTARQLWMGLLVAACPELSRTHAVWAFSFVIDTVYSSHLLDDWLDDIMPKSPCLSVDEVTELIVTFCTAGIRALALKCMNH</sequence>
<evidence type="ECO:0000256" key="3">
    <source>
        <dbReference type="ARBA" id="ARBA00023163"/>
    </source>
</evidence>
<dbReference type="Pfam" id="PF00440">
    <property type="entry name" value="TetR_N"/>
    <property type="match status" value="1"/>
</dbReference>
<dbReference type="Proteomes" id="UP000612349">
    <property type="component" value="Unassembled WGS sequence"/>
</dbReference>
<feature type="DNA-binding region" description="H-T-H motif" evidence="4">
    <location>
        <begin position="35"/>
        <end position="54"/>
    </location>
</feature>
<name>A0A916Z522_9SPHN</name>
<dbReference type="SUPFAM" id="SSF46689">
    <property type="entry name" value="Homeodomain-like"/>
    <property type="match status" value="1"/>
</dbReference>
<evidence type="ECO:0000313" key="6">
    <source>
        <dbReference type="EMBL" id="GGD77138.1"/>
    </source>
</evidence>